<sequence>MASGLGVKTMSTIPLNGKNFPTWKVQCRMALMRDGVRGIVAKTEVLPSPDKAEDLAKFVARKDCALATIVLSVDPSSLYLLGDPQDLAVVWEKLTNQFQKKTWANKLALRCKLYSLRLKDGESIQKHIKEMTEIFDGLAVIDDPITEEDRVVHLLASLPESYDILVTVPNVTIVESLDTLNETAEN</sequence>
<organism evidence="1 2">
    <name type="scientific">Paramuricea clavata</name>
    <name type="common">Red gorgonian</name>
    <name type="synonym">Violescent sea-whip</name>
    <dbReference type="NCBI Taxonomy" id="317549"/>
    <lineage>
        <taxon>Eukaryota</taxon>
        <taxon>Metazoa</taxon>
        <taxon>Cnidaria</taxon>
        <taxon>Anthozoa</taxon>
        <taxon>Octocorallia</taxon>
        <taxon>Malacalcyonacea</taxon>
        <taxon>Plexauridae</taxon>
        <taxon>Paramuricea</taxon>
    </lineage>
</organism>
<dbReference type="PANTHER" id="PTHR47481:SF31">
    <property type="entry name" value="OS01G0873500 PROTEIN"/>
    <property type="match status" value="1"/>
</dbReference>
<comment type="caution">
    <text evidence="1">The sequence shown here is derived from an EMBL/GenBank/DDBJ whole genome shotgun (WGS) entry which is preliminary data.</text>
</comment>
<evidence type="ECO:0000313" key="1">
    <source>
        <dbReference type="EMBL" id="CAB4024629.1"/>
    </source>
</evidence>
<proteinExistence type="predicted"/>
<name>A0A7D9L0Z8_PARCT</name>
<dbReference type="Pfam" id="PF14223">
    <property type="entry name" value="Retrotran_gag_2"/>
    <property type="match status" value="1"/>
</dbReference>
<dbReference type="OrthoDB" id="6779891at2759"/>
<dbReference type="AlphaFoldDB" id="A0A7D9L0Z8"/>
<protein>
    <submittedName>
        <fullName evidence="1">Uncharacterized protein</fullName>
    </submittedName>
</protein>
<dbReference type="PANTHER" id="PTHR47481">
    <property type="match status" value="1"/>
</dbReference>
<gene>
    <name evidence="1" type="ORF">PACLA_8A070273</name>
</gene>
<accession>A0A7D9L0Z8</accession>
<evidence type="ECO:0000313" key="2">
    <source>
        <dbReference type="Proteomes" id="UP001152795"/>
    </source>
</evidence>
<dbReference type="EMBL" id="CACRXK020013143">
    <property type="protein sequence ID" value="CAB4024629.1"/>
    <property type="molecule type" value="Genomic_DNA"/>
</dbReference>
<dbReference type="Proteomes" id="UP001152795">
    <property type="component" value="Unassembled WGS sequence"/>
</dbReference>
<reference evidence="1" key="1">
    <citation type="submission" date="2020-04" db="EMBL/GenBank/DDBJ databases">
        <authorList>
            <person name="Alioto T."/>
            <person name="Alioto T."/>
            <person name="Gomez Garrido J."/>
        </authorList>
    </citation>
    <scope>NUCLEOTIDE SEQUENCE</scope>
    <source>
        <strain evidence="1">A484AB</strain>
    </source>
</reference>
<keyword evidence="2" id="KW-1185">Reference proteome</keyword>